<evidence type="ECO:0000256" key="4">
    <source>
        <dbReference type="ARBA" id="ARBA00023125"/>
    </source>
</evidence>
<dbReference type="OrthoDB" id="4116913at2759"/>
<dbReference type="InterPro" id="IPR001138">
    <property type="entry name" value="Zn2Cys6_DnaBD"/>
</dbReference>
<dbReference type="GO" id="GO:0006351">
    <property type="term" value="P:DNA-templated transcription"/>
    <property type="evidence" value="ECO:0007669"/>
    <property type="project" value="InterPro"/>
</dbReference>
<keyword evidence="9" id="KW-1185">Reference proteome</keyword>
<accession>A0A8K0X2L6</accession>
<dbReference type="InterPro" id="IPR007219">
    <property type="entry name" value="XnlR_reg_dom"/>
</dbReference>
<evidence type="ECO:0000256" key="2">
    <source>
        <dbReference type="ARBA" id="ARBA00022723"/>
    </source>
</evidence>
<keyword evidence="2" id="KW-0479">Metal-binding</keyword>
<keyword evidence="3" id="KW-0805">Transcription regulation</keyword>
<dbReference type="PROSITE" id="PS50048">
    <property type="entry name" value="ZN2_CY6_FUNGAL_2"/>
    <property type="match status" value="1"/>
</dbReference>
<dbReference type="Proteomes" id="UP000813385">
    <property type="component" value="Unassembled WGS sequence"/>
</dbReference>
<dbReference type="CDD" id="cd00067">
    <property type="entry name" value="GAL4"/>
    <property type="match status" value="1"/>
</dbReference>
<dbReference type="GO" id="GO:0005634">
    <property type="term" value="C:nucleus"/>
    <property type="evidence" value="ECO:0007669"/>
    <property type="project" value="UniProtKB-SubCell"/>
</dbReference>
<dbReference type="Pfam" id="PF00172">
    <property type="entry name" value="Zn_clus"/>
    <property type="match status" value="1"/>
</dbReference>
<keyword evidence="5" id="KW-0804">Transcription</keyword>
<dbReference type="Pfam" id="PF04082">
    <property type="entry name" value="Fungal_trans"/>
    <property type="match status" value="1"/>
</dbReference>
<dbReference type="EMBL" id="JAGPXD010000004">
    <property type="protein sequence ID" value="KAH7357892.1"/>
    <property type="molecule type" value="Genomic_DNA"/>
</dbReference>
<dbReference type="GO" id="GO:0008270">
    <property type="term" value="F:zinc ion binding"/>
    <property type="evidence" value="ECO:0007669"/>
    <property type="project" value="InterPro"/>
</dbReference>
<dbReference type="PROSITE" id="PS00463">
    <property type="entry name" value="ZN2_CY6_FUNGAL_1"/>
    <property type="match status" value="1"/>
</dbReference>
<feature type="domain" description="Zn(2)-C6 fungal-type" evidence="7">
    <location>
        <begin position="7"/>
        <end position="37"/>
    </location>
</feature>
<dbReference type="PANTHER" id="PTHR46910:SF37">
    <property type="entry name" value="ZN(II)2CYS6 TRANSCRIPTION FACTOR (EUROFUNG)"/>
    <property type="match status" value="1"/>
</dbReference>
<dbReference type="InterPro" id="IPR050987">
    <property type="entry name" value="AtrR-like"/>
</dbReference>
<evidence type="ECO:0000259" key="7">
    <source>
        <dbReference type="PROSITE" id="PS50048"/>
    </source>
</evidence>
<reference evidence="8" key="1">
    <citation type="journal article" date="2021" name="Nat. Commun.">
        <title>Genetic determinants of endophytism in the Arabidopsis root mycobiome.</title>
        <authorList>
            <person name="Mesny F."/>
            <person name="Miyauchi S."/>
            <person name="Thiergart T."/>
            <person name="Pickel B."/>
            <person name="Atanasova L."/>
            <person name="Karlsson M."/>
            <person name="Huettel B."/>
            <person name="Barry K.W."/>
            <person name="Haridas S."/>
            <person name="Chen C."/>
            <person name="Bauer D."/>
            <person name="Andreopoulos W."/>
            <person name="Pangilinan J."/>
            <person name="LaButti K."/>
            <person name="Riley R."/>
            <person name="Lipzen A."/>
            <person name="Clum A."/>
            <person name="Drula E."/>
            <person name="Henrissat B."/>
            <person name="Kohler A."/>
            <person name="Grigoriev I.V."/>
            <person name="Martin F.M."/>
            <person name="Hacquard S."/>
        </authorList>
    </citation>
    <scope>NUCLEOTIDE SEQUENCE</scope>
    <source>
        <strain evidence="8">MPI-CAGE-AT-0016</strain>
    </source>
</reference>
<dbReference type="InterPro" id="IPR036864">
    <property type="entry name" value="Zn2-C6_fun-type_DNA-bd_sf"/>
</dbReference>
<evidence type="ECO:0000256" key="1">
    <source>
        <dbReference type="ARBA" id="ARBA00004123"/>
    </source>
</evidence>
<dbReference type="SMART" id="SM00906">
    <property type="entry name" value="Fungal_trans"/>
    <property type="match status" value="1"/>
</dbReference>
<dbReference type="CDD" id="cd12148">
    <property type="entry name" value="fungal_TF_MHR"/>
    <property type="match status" value="1"/>
</dbReference>
<gene>
    <name evidence="8" type="ORF">B0T11DRAFT_97435</name>
</gene>
<comment type="caution">
    <text evidence="8">The sequence shown here is derived from an EMBL/GenBank/DDBJ whole genome shotgun (WGS) entry which is preliminary data.</text>
</comment>
<evidence type="ECO:0000256" key="6">
    <source>
        <dbReference type="ARBA" id="ARBA00023242"/>
    </source>
</evidence>
<evidence type="ECO:0000256" key="5">
    <source>
        <dbReference type="ARBA" id="ARBA00023163"/>
    </source>
</evidence>
<organism evidence="8 9">
    <name type="scientific">Plectosphaerella cucumerina</name>
    <dbReference type="NCBI Taxonomy" id="40658"/>
    <lineage>
        <taxon>Eukaryota</taxon>
        <taxon>Fungi</taxon>
        <taxon>Dikarya</taxon>
        <taxon>Ascomycota</taxon>
        <taxon>Pezizomycotina</taxon>
        <taxon>Sordariomycetes</taxon>
        <taxon>Hypocreomycetidae</taxon>
        <taxon>Glomerellales</taxon>
        <taxon>Plectosphaerellaceae</taxon>
        <taxon>Plectosphaerella</taxon>
    </lineage>
</organism>
<keyword evidence="4" id="KW-0238">DNA-binding</keyword>
<protein>
    <recommendedName>
        <fullName evidence="7">Zn(2)-C6 fungal-type domain-containing protein</fullName>
    </recommendedName>
</protein>
<dbReference type="GO" id="GO:0003677">
    <property type="term" value="F:DNA binding"/>
    <property type="evidence" value="ECO:0007669"/>
    <property type="project" value="UniProtKB-KW"/>
</dbReference>
<evidence type="ECO:0000256" key="3">
    <source>
        <dbReference type="ARBA" id="ARBA00023015"/>
    </source>
</evidence>
<name>A0A8K0X2L6_9PEZI</name>
<evidence type="ECO:0000313" key="8">
    <source>
        <dbReference type="EMBL" id="KAH7357892.1"/>
    </source>
</evidence>
<keyword evidence="6" id="KW-0539">Nucleus</keyword>
<dbReference type="AlphaFoldDB" id="A0A8K0X2L6"/>
<dbReference type="SUPFAM" id="SSF57701">
    <property type="entry name" value="Zn2/Cys6 DNA-binding domain"/>
    <property type="match status" value="1"/>
</dbReference>
<proteinExistence type="predicted"/>
<dbReference type="SMART" id="SM00066">
    <property type="entry name" value="GAL4"/>
    <property type="match status" value="1"/>
</dbReference>
<evidence type="ECO:0000313" key="9">
    <source>
        <dbReference type="Proteomes" id="UP000813385"/>
    </source>
</evidence>
<dbReference type="GO" id="GO:0000981">
    <property type="term" value="F:DNA-binding transcription factor activity, RNA polymerase II-specific"/>
    <property type="evidence" value="ECO:0007669"/>
    <property type="project" value="InterPro"/>
</dbReference>
<comment type="subcellular location">
    <subcellularLocation>
        <location evidence="1">Nucleus</location>
    </subcellularLocation>
</comment>
<dbReference type="PANTHER" id="PTHR46910">
    <property type="entry name" value="TRANSCRIPTION FACTOR PDR1"/>
    <property type="match status" value="1"/>
</dbReference>
<dbReference type="Gene3D" id="4.10.240.10">
    <property type="entry name" value="Zn(2)-C6 fungal-type DNA-binding domain"/>
    <property type="match status" value="1"/>
</dbReference>
<sequence length="621" mass="67979">MLPPKGACDPCRKKKVQCYGLPPPCTRCKHHAIECTFEQASRRSATSGARASGETISNRIKRIEHALLSAQGSSLGDGLSSLAGLQMPPQSQPRDSRAKIYFAGHHVGHIGSFTGIPFISATGKAWIEECIGQKGPVDKICNIGPNWQASAAELRPYSCVDNDQGGPKQAEFPSRRTVEHLFALYSSSGFSKFFYFLDPTLFKRALSAAYASPTTANAGARAHILAFVLMANQVQHELPGPRIHADVCETLLAPLLPQIIGEPDSSSPATFLMLMIYYVSHGREEQGLVCHSVACRHLFSLGAHVHPAHRSDRAGSSDDDNISELAEQHLRRLFWIAYWCDGELSVRTGRPPAIDEDYCDLTLPTEPDDDDMGTNSSLKLALDPRDSNGDVGFGVADLQLSMITAQIGKRLYSASALRKTDAEILCAVRELDDELERWRNLVPEPRRPTLAGDQSYLDAADSTAKLNLEIRGSIRQLNYLHLVTIIHQASSRCRQWAAKDTEARHLQGISSSIAISLHASRATLDHMNFVSFHDSVGNIWTVLFFPIAAALNIFCNILLDPLSPSAEGDLELISSTSDLIRRITTASKGHGDAAWCPHLDIFVTELARLGRMAVDRANGRT</sequence>